<reference evidence="2" key="1">
    <citation type="journal article" date="2020" name="Stud. Mycol.">
        <title>101 Dothideomycetes genomes: a test case for predicting lifestyles and emergence of pathogens.</title>
        <authorList>
            <person name="Haridas S."/>
            <person name="Albert R."/>
            <person name="Binder M."/>
            <person name="Bloem J."/>
            <person name="Labutti K."/>
            <person name="Salamov A."/>
            <person name="Andreopoulos B."/>
            <person name="Baker S."/>
            <person name="Barry K."/>
            <person name="Bills G."/>
            <person name="Bluhm B."/>
            <person name="Cannon C."/>
            <person name="Castanera R."/>
            <person name="Culley D."/>
            <person name="Daum C."/>
            <person name="Ezra D."/>
            <person name="Gonzalez J."/>
            <person name="Henrissat B."/>
            <person name="Kuo A."/>
            <person name="Liang C."/>
            <person name="Lipzen A."/>
            <person name="Lutzoni F."/>
            <person name="Magnuson J."/>
            <person name="Mondo S."/>
            <person name="Nolan M."/>
            <person name="Ohm R."/>
            <person name="Pangilinan J."/>
            <person name="Park H.-J."/>
            <person name="Ramirez L."/>
            <person name="Alfaro M."/>
            <person name="Sun H."/>
            <person name="Tritt A."/>
            <person name="Yoshinaga Y."/>
            <person name="Zwiers L.-H."/>
            <person name="Turgeon B."/>
            <person name="Goodwin S."/>
            <person name="Spatafora J."/>
            <person name="Crous P."/>
            <person name="Grigoriev I."/>
        </authorList>
    </citation>
    <scope>NUCLEOTIDE SEQUENCE</scope>
    <source>
        <strain evidence="2">CBS 207.26</strain>
    </source>
</reference>
<accession>A0A6A6DQD9</accession>
<proteinExistence type="predicted"/>
<protein>
    <submittedName>
        <fullName evidence="2">Uncharacterized protein</fullName>
    </submittedName>
</protein>
<keyword evidence="3" id="KW-1185">Reference proteome</keyword>
<evidence type="ECO:0000313" key="3">
    <source>
        <dbReference type="Proteomes" id="UP000800200"/>
    </source>
</evidence>
<name>A0A6A6DQD9_9PEZI</name>
<dbReference type="AlphaFoldDB" id="A0A6A6DQD9"/>
<gene>
    <name evidence="2" type="ORF">K469DRAFT_714592</name>
</gene>
<organism evidence="2 3">
    <name type="scientific">Zopfia rhizophila CBS 207.26</name>
    <dbReference type="NCBI Taxonomy" id="1314779"/>
    <lineage>
        <taxon>Eukaryota</taxon>
        <taxon>Fungi</taxon>
        <taxon>Dikarya</taxon>
        <taxon>Ascomycota</taxon>
        <taxon>Pezizomycotina</taxon>
        <taxon>Dothideomycetes</taxon>
        <taxon>Dothideomycetes incertae sedis</taxon>
        <taxon>Zopfiaceae</taxon>
        <taxon>Zopfia</taxon>
    </lineage>
</organism>
<dbReference type="Proteomes" id="UP000800200">
    <property type="component" value="Unassembled WGS sequence"/>
</dbReference>
<dbReference type="EMBL" id="ML994657">
    <property type="protein sequence ID" value="KAF2180592.1"/>
    <property type="molecule type" value="Genomic_DNA"/>
</dbReference>
<evidence type="ECO:0000256" key="1">
    <source>
        <dbReference type="SAM" id="MobiDB-lite"/>
    </source>
</evidence>
<evidence type="ECO:0000313" key="2">
    <source>
        <dbReference type="EMBL" id="KAF2180592.1"/>
    </source>
</evidence>
<feature type="region of interest" description="Disordered" evidence="1">
    <location>
        <begin position="38"/>
        <end position="60"/>
    </location>
</feature>
<sequence>MMQKLNFDEAVAMVRANEGKIQSEEREELERKIGELSKELAQTSNKPEENASKKKKKGSRLRSELLLNLLSIYR</sequence>